<dbReference type="SUPFAM" id="SSF55729">
    <property type="entry name" value="Acyl-CoA N-acyltransferases (Nat)"/>
    <property type="match status" value="1"/>
</dbReference>
<organism evidence="2 3">
    <name type="scientific">Microbacterium memoriense</name>
    <dbReference type="NCBI Taxonomy" id="2978350"/>
    <lineage>
        <taxon>Bacteria</taxon>
        <taxon>Bacillati</taxon>
        <taxon>Actinomycetota</taxon>
        <taxon>Actinomycetes</taxon>
        <taxon>Micrococcales</taxon>
        <taxon>Microbacteriaceae</taxon>
        <taxon>Microbacterium</taxon>
    </lineage>
</organism>
<protein>
    <submittedName>
        <fullName evidence="2">GNAT family N-acetyltransferase</fullName>
    </submittedName>
</protein>
<evidence type="ECO:0000313" key="3">
    <source>
        <dbReference type="Proteomes" id="UP001300496"/>
    </source>
</evidence>
<feature type="domain" description="N-acetyltransferase" evidence="1">
    <location>
        <begin position="21"/>
        <end position="181"/>
    </location>
</feature>
<dbReference type="CDD" id="cd04301">
    <property type="entry name" value="NAT_SF"/>
    <property type="match status" value="1"/>
</dbReference>
<dbReference type="PROSITE" id="PS51186">
    <property type="entry name" value="GNAT"/>
    <property type="match status" value="1"/>
</dbReference>
<dbReference type="InterPro" id="IPR000182">
    <property type="entry name" value="GNAT_dom"/>
</dbReference>
<dbReference type="Gene3D" id="3.40.630.30">
    <property type="match status" value="1"/>
</dbReference>
<comment type="caution">
    <text evidence="2">The sequence shown here is derived from an EMBL/GenBank/DDBJ whole genome shotgun (WGS) entry which is preliminary data.</text>
</comment>
<name>A0ABT2PAE5_9MICO</name>
<dbReference type="InterPro" id="IPR016181">
    <property type="entry name" value="Acyl_CoA_acyltransferase"/>
</dbReference>
<proteinExistence type="predicted"/>
<dbReference type="Proteomes" id="UP001300496">
    <property type="component" value="Unassembled WGS sequence"/>
</dbReference>
<keyword evidence="3" id="KW-1185">Reference proteome</keyword>
<sequence length="357" mass="39773">MSVEITAVPVPADLLDVGDHPFVQMATVFNQAVMFDIGLDHLRWEPAEMLPDWHDESYRMHRGFLARDDSGRPVGALQLVAPCEDGATEIEFDVAVLPDARDGHIERQLLERLEHEARALGRSALQTYSIHRIDTDHQRLPSPSGFGSVPIDHHTRLFLDAGFTLAQVERNSRLDMTESHEGVRAMLDEAIRFAGPDYRIVTFSPPTPPLLRESFAFVLSRMSTDVPAGGLTITEETWDAERVDVRDARIAAAGLTVSVAAVEHLPSGRIVAYNDLGIGADRSRPTSQWGTLVVRGHRGHRLGTIVKCANILRWRELVPESPFISTFNAEENRPMLDVNERIGFTPLTVAGAWERRL</sequence>
<dbReference type="RefSeq" id="WP_261606076.1">
    <property type="nucleotide sequence ID" value="NZ_JAODOR010000004.1"/>
</dbReference>
<gene>
    <name evidence="2" type="ORF">N4R40_04060</name>
</gene>
<accession>A0ABT2PAE5</accession>
<evidence type="ECO:0000313" key="2">
    <source>
        <dbReference type="EMBL" id="MCT9001541.1"/>
    </source>
</evidence>
<dbReference type="EMBL" id="JAODOR010000004">
    <property type="protein sequence ID" value="MCT9001541.1"/>
    <property type="molecule type" value="Genomic_DNA"/>
</dbReference>
<evidence type="ECO:0000259" key="1">
    <source>
        <dbReference type="PROSITE" id="PS51186"/>
    </source>
</evidence>
<dbReference type="Pfam" id="PF00583">
    <property type="entry name" value="Acetyltransf_1"/>
    <property type="match status" value="1"/>
</dbReference>
<reference evidence="2 3" key="1">
    <citation type="journal article" date="2024" name="Int. J. Syst. Evol. Microbiol.">
        <title>Microbacterium memoriense sp. nov., a member of the Actinomycetota from marine beach sediment of the north coast of Portugal.</title>
        <authorList>
            <person name="Santos J.D.N.D."/>
            <person name="Klimek D."/>
            <person name="Calusinska M."/>
            <person name="Lobo-da-Cunha A."/>
            <person name="Catita J."/>
            <person name="Goncalves H."/>
            <person name="Gonzalez I."/>
            <person name="Lage O.M."/>
        </authorList>
    </citation>
    <scope>NUCLEOTIDE SEQUENCE [LARGE SCALE GENOMIC DNA]</scope>
    <source>
        <strain evidence="2 3">PMIC_1C1B</strain>
    </source>
</reference>